<evidence type="ECO:0000256" key="2">
    <source>
        <dbReference type="ARBA" id="ARBA00009436"/>
    </source>
</evidence>
<dbReference type="InterPro" id="IPR029008">
    <property type="entry name" value="EMC6-like"/>
</dbReference>
<evidence type="ECO:0000256" key="1">
    <source>
        <dbReference type="ARBA" id="ARBA00004477"/>
    </source>
</evidence>
<accession>B4MNZ5</accession>
<dbReference type="Proteomes" id="UP000007798">
    <property type="component" value="Unassembled WGS sequence"/>
</dbReference>
<gene>
    <name evidence="8" type="primary">Dwil\GK19477</name>
    <name evidence="8" type="ORF">Dwil_GK19477</name>
</gene>
<dbReference type="STRING" id="7260.B4MNZ5"/>
<evidence type="ECO:0000256" key="6">
    <source>
        <dbReference type="ARBA" id="ARBA00023136"/>
    </source>
</evidence>
<dbReference type="PANTHER" id="PTHR12906">
    <property type="entry name" value="PROTEIN C20ORF24 RAB5-INTERACTING PROTEIN"/>
    <property type="match status" value="1"/>
</dbReference>
<evidence type="ECO:0000256" key="3">
    <source>
        <dbReference type="ARBA" id="ARBA00022692"/>
    </source>
</evidence>
<dbReference type="PhylomeDB" id="B4MNZ5"/>
<organism evidence="8 9">
    <name type="scientific">Drosophila willistoni</name>
    <name type="common">Fruit fly</name>
    <dbReference type="NCBI Taxonomy" id="7260"/>
    <lineage>
        <taxon>Eukaryota</taxon>
        <taxon>Metazoa</taxon>
        <taxon>Ecdysozoa</taxon>
        <taxon>Arthropoda</taxon>
        <taxon>Hexapoda</taxon>
        <taxon>Insecta</taxon>
        <taxon>Pterygota</taxon>
        <taxon>Neoptera</taxon>
        <taxon>Endopterygota</taxon>
        <taxon>Diptera</taxon>
        <taxon>Brachycera</taxon>
        <taxon>Muscomorpha</taxon>
        <taxon>Ephydroidea</taxon>
        <taxon>Drosophilidae</taxon>
        <taxon>Drosophila</taxon>
        <taxon>Sophophora</taxon>
    </lineage>
</organism>
<keyword evidence="9" id="KW-1185">Reference proteome</keyword>
<dbReference type="GO" id="GO:0005789">
    <property type="term" value="C:endoplasmic reticulum membrane"/>
    <property type="evidence" value="ECO:0007669"/>
    <property type="project" value="UniProtKB-SubCell"/>
</dbReference>
<dbReference type="FunCoup" id="B4MNZ5">
    <property type="interactions" value="1534"/>
</dbReference>
<dbReference type="InParanoid" id="B4MNZ5"/>
<dbReference type="OrthoDB" id="286395at2759"/>
<dbReference type="Pfam" id="PF07019">
    <property type="entry name" value="EMC6"/>
    <property type="match status" value="1"/>
</dbReference>
<dbReference type="GO" id="GO:0005739">
    <property type="term" value="C:mitochondrion"/>
    <property type="evidence" value="ECO:0007669"/>
    <property type="project" value="GOC"/>
</dbReference>
<evidence type="ECO:0008006" key="10">
    <source>
        <dbReference type="Google" id="ProtNLM"/>
    </source>
</evidence>
<dbReference type="PANTHER" id="PTHR12906:SF0">
    <property type="entry name" value="GEL COMPLEX SUBUNIT OPTI"/>
    <property type="match status" value="1"/>
</dbReference>
<evidence type="ECO:0000313" key="9">
    <source>
        <dbReference type="Proteomes" id="UP000007798"/>
    </source>
</evidence>
<comment type="similarity">
    <text evidence="2">Belongs to the EMC6 family.</text>
</comment>
<evidence type="ECO:0000256" key="5">
    <source>
        <dbReference type="ARBA" id="ARBA00022989"/>
    </source>
</evidence>
<dbReference type="eggNOG" id="KOG3415">
    <property type="taxonomic scope" value="Eukaryota"/>
</dbReference>
<dbReference type="InterPro" id="IPR010742">
    <property type="entry name" value="RCAF1"/>
</dbReference>
<feature type="transmembrane region" description="Helical" evidence="7">
    <location>
        <begin position="66"/>
        <end position="85"/>
    </location>
</feature>
<reference evidence="8 9" key="1">
    <citation type="journal article" date="2007" name="Nature">
        <title>Evolution of genes and genomes on the Drosophila phylogeny.</title>
        <authorList>
            <consortium name="Drosophila 12 Genomes Consortium"/>
            <person name="Clark A.G."/>
            <person name="Eisen M.B."/>
            <person name="Smith D.R."/>
            <person name="Bergman C.M."/>
            <person name="Oliver B."/>
            <person name="Markow T.A."/>
            <person name="Kaufman T.C."/>
            <person name="Kellis M."/>
            <person name="Gelbart W."/>
            <person name="Iyer V.N."/>
            <person name="Pollard D.A."/>
            <person name="Sackton T.B."/>
            <person name="Larracuente A.M."/>
            <person name="Singh N.D."/>
            <person name="Abad J.P."/>
            <person name="Abt D.N."/>
            <person name="Adryan B."/>
            <person name="Aguade M."/>
            <person name="Akashi H."/>
            <person name="Anderson W.W."/>
            <person name="Aquadro C.F."/>
            <person name="Ardell D.H."/>
            <person name="Arguello R."/>
            <person name="Artieri C.G."/>
            <person name="Barbash D.A."/>
            <person name="Barker D."/>
            <person name="Barsanti P."/>
            <person name="Batterham P."/>
            <person name="Batzoglou S."/>
            <person name="Begun D."/>
            <person name="Bhutkar A."/>
            <person name="Blanco E."/>
            <person name="Bosak S.A."/>
            <person name="Bradley R.K."/>
            <person name="Brand A.D."/>
            <person name="Brent M.R."/>
            <person name="Brooks A.N."/>
            <person name="Brown R.H."/>
            <person name="Butlin R.K."/>
            <person name="Caggese C."/>
            <person name="Calvi B.R."/>
            <person name="Bernardo de Carvalho A."/>
            <person name="Caspi A."/>
            <person name="Castrezana S."/>
            <person name="Celniker S.E."/>
            <person name="Chang J.L."/>
            <person name="Chapple C."/>
            <person name="Chatterji S."/>
            <person name="Chinwalla A."/>
            <person name="Civetta A."/>
            <person name="Clifton S.W."/>
            <person name="Comeron J.M."/>
            <person name="Costello J.C."/>
            <person name="Coyne J.A."/>
            <person name="Daub J."/>
            <person name="David R.G."/>
            <person name="Delcher A.L."/>
            <person name="Delehaunty K."/>
            <person name="Do C.B."/>
            <person name="Ebling H."/>
            <person name="Edwards K."/>
            <person name="Eickbush T."/>
            <person name="Evans J.D."/>
            <person name="Filipski A."/>
            <person name="Findeiss S."/>
            <person name="Freyhult E."/>
            <person name="Fulton L."/>
            <person name="Fulton R."/>
            <person name="Garcia A.C."/>
            <person name="Gardiner A."/>
            <person name="Garfield D.A."/>
            <person name="Garvin B.E."/>
            <person name="Gibson G."/>
            <person name="Gilbert D."/>
            <person name="Gnerre S."/>
            <person name="Godfrey J."/>
            <person name="Good R."/>
            <person name="Gotea V."/>
            <person name="Gravely B."/>
            <person name="Greenberg A.J."/>
            <person name="Griffiths-Jones S."/>
            <person name="Gross S."/>
            <person name="Guigo R."/>
            <person name="Gustafson E.A."/>
            <person name="Haerty W."/>
            <person name="Hahn M.W."/>
            <person name="Halligan D.L."/>
            <person name="Halpern A.L."/>
            <person name="Halter G.M."/>
            <person name="Han M.V."/>
            <person name="Heger A."/>
            <person name="Hillier L."/>
            <person name="Hinrichs A.S."/>
            <person name="Holmes I."/>
            <person name="Hoskins R.A."/>
            <person name="Hubisz M.J."/>
            <person name="Hultmark D."/>
            <person name="Huntley M.A."/>
            <person name="Jaffe D.B."/>
            <person name="Jagadeeshan S."/>
            <person name="Jeck W.R."/>
            <person name="Johnson J."/>
            <person name="Jones C.D."/>
            <person name="Jordan W.C."/>
            <person name="Karpen G.H."/>
            <person name="Kataoka E."/>
            <person name="Keightley P.D."/>
            <person name="Kheradpour P."/>
            <person name="Kirkness E.F."/>
            <person name="Koerich L.B."/>
            <person name="Kristiansen K."/>
            <person name="Kudrna D."/>
            <person name="Kulathinal R.J."/>
            <person name="Kumar S."/>
            <person name="Kwok R."/>
            <person name="Lander E."/>
            <person name="Langley C.H."/>
            <person name="Lapoint R."/>
            <person name="Lazzaro B.P."/>
            <person name="Lee S.J."/>
            <person name="Levesque L."/>
            <person name="Li R."/>
            <person name="Lin C.F."/>
            <person name="Lin M.F."/>
            <person name="Lindblad-Toh K."/>
            <person name="Llopart A."/>
            <person name="Long M."/>
            <person name="Low L."/>
            <person name="Lozovsky E."/>
            <person name="Lu J."/>
            <person name="Luo M."/>
            <person name="Machado C.A."/>
            <person name="Makalowski W."/>
            <person name="Marzo M."/>
            <person name="Matsuda M."/>
            <person name="Matzkin L."/>
            <person name="McAllister B."/>
            <person name="McBride C.S."/>
            <person name="McKernan B."/>
            <person name="McKernan K."/>
            <person name="Mendez-Lago M."/>
            <person name="Minx P."/>
            <person name="Mollenhauer M.U."/>
            <person name="Montooth K."/>
            <person name="Mount S.M."/>
            <person name="Mu X."/>
            <person name="Myers E."/>
            <person name="Negre B."/>
            <person name="Newfeld S."/>
            <person name="Nielsen R."/>
            <person name="Noor M.A."/>
            <person name="O'Grady P."/>
            <person name="Pachter L."/>
            <person name="Papaceit M."/>
            <person name="Parisi M.J."/>
            <person name="Parisi M."/>
            <person name="Parts L."/>
            <person name="Pedersen J.S."/>
            <person name="Pesole G."/>
            <person name="Phillippy A.M."/>
            <person name="Ponting C.P."/>
            <person name="Pop M."/>
            <person name="Porcelli D."/>
            <person name="Powell J.R."/>
            <person name="Prohaska S."/>
            <person name="Pruitt K."/>
            <person name="Puig M."/>
            <person name="Quesneville H."/>
            <person name="Ram K.R."/>
            <person name="Rand D."/>
            <person name="Rasmussen M.D."/>
            <person name="Reed L.K."/>
            <person name="Reenan R."/>
            <person name="Reily A."/>
            <person name="Remington K.A."/>
            <person name="Rieger T.T."/>
            <person name="Ritchie M.G."/>
            <person name="Robin C."/>
            <person name="Rogers Y.H."/>
            <person name="Rohde C."/>
            <person name="Rozas J."/>
            <person name="Rubenfield M.J."/>
            <person name="Ruiz A."/>
            <person name="Russo S."/>
            <person name="Salzberg S.L."/>
            <person name="Sanchez-Gracia A."/>
            <person name="Saranga D.J."/>
            <person name="Sato H."/>
            <person name="Schaeffer S.W."/>
            <person name="Schatz M.C."/>
            <person name="Schlenke T."/>
            <person name="Schwartz R."/>
            <person name="Segarra C."/>
            <person name="Singh R.S."/>
            <person name="Sirot L."/>
            <person name="Sirota M."/>
            <person name="Sisneros N.B."/>
            <person name="Smith C.D."/>
            <person name="Smith T.F."/>
            <person name="Spieth J."/>
            <person name="Stage D.E."/>
            <person name="Stark A."/>
            <person name="Stephan W."/>
            <person name="Strausberg R.L."/>
            <person name="Strempel S."/>
            <person name="Sturgill D."/>
            <person name="Sutton G."/>
            <person name="Sutton G.G."/>
            <person name="Tao W."/>
            <person name="Teichmann S."/>
            <person name="Tobari Y.N."/>
            <person name="Tomimura Y."/>
            <person name="Tsolas J.M."/>
            <person name="Valente V.L."/>
            <person name="Venter E."/>
            <person name="Venter J.C."/>
            <person name="Vicario S."/>
            <person name="Vieira F.G."/>
            <person name="Vilella A.J."/>
            <person name="Villasante A."/>
            <person name="Walenz B."/>
            <person name="Wang J."/>
            <person name="Wasserman M."/>
            <person name="Watts T."/>
            <person name="Wilson D."/>
            <person name="Wilson R.K."/>
            <person name="Wing R.A."/>
            <person name="Wolfner M.F."/>
            <person name="Wong A."/>
            <person name="Wong G.K."/>
            <person name="Wu C.I."/>
            <person name="Wu G."/>
            <person name="Yamamoto D."/>
            <person name="Yang H.P."/>
            <person name="Yang S.P."/>
            <person name="Yorke J.A."/>
            <person name="Yoshida K."/>
            <person name="Zdobnov E."/>
            <person name="Zhang P."/>
            <person name="Zhang Y."/>
            <person name="Zimin A.V."/>
            <person name="Baldwin J."/>
            <person name="Abdouelleil A."/>
            <person name="Abdulkadir J."/>
            <person name="Abebe A."/>
            <person name="Abera B."/>
            <person name="Abreu J."/>
            <person name="Acer S.C."/>
            <person name="Aftuck L."/>
            <person name="Alexander A."/>
            <person name="An P."/>
            <person name="Anderson E."/>
            <person name="Anderson S."/>
            <person name="Arachi H."/>
            <person name="Azer M."/>
            <person name="Bachantsang P."/>
            <person name="Barry A."/>
            <person name="Bayul T."/>
            <person name="Berlin A."/>
            <person name="Bessette D."/>
            <person name="Bloom T."/>
            <person name="Blye J."/>
            <person name="Boguslavskiy L."/>
            <person name="Bonnet C."/>
            <person name="Boukhgalter B."/>
            <person name="Bourzgui I."/>
            <person name="Brown A."/>
            <person name="Cahill P."/>
            <person name="Channer S."/>
            <person name="Cheshatsang Y."/>
            <person name="Chuda L."/>
            <person name="Citroen M."/>
            <person name="Collymore A."/>
            <person name="Cooke P."/>
            <person name="Costello M."/>
            <person name="D'Aco K."/>
            <person name="Daza R."/>
            <person name="De Haan G."/>
            <person name="DeGray S."/>
            <person name="DeMaso C."/>
            <person name="Dhargay N."/>
            <person name="Dooley K."/>
            <person name="Dooley E."/>
            <person name="Doricent M."/>
            <person name="Dorje P."/>
            <person name="Dorjee K."/>
            <person name="Dupes A."/>
            <person name="Elong R."/>
            <person name="Falk J."/>
            <person name="Farina A."/>
            <person name="Faro S."/>
            <person name="Ferguson D."/>
            <person name="Fisher S."/>
            <person name="Foley C.D."/>
            <person name="Franke A."/>
            <person name="Friedrich D."/>
            <person name="Gadbois L."/>
            <person name="Gearin G."/>
            <person name="Gearin C.R."/>
            <person name="Giannoukos G."/>
            <person name="Goode T."/>
            <person name="Graham J."/>
            <person name="Grandbois E."/>
            <person name="Grewal S."/>
            <person name="Gyaltsen K."/>
            <person name="Hafez N."/>
            <person name="Hagos B."/>
            <person name="Hall J."/>
            <person name="Henson C."/>
            <person name="Hollinger A."/>
            <person name="Honan T."/>
            <person name="Huard M.D."/>
            <person name="Hughes L."/>
            <person name="Hurhula B."/>
            <person name="Husby M.E."/>
            <person name="Kamat A."/>
            <person name="Kanga B."/>
            <person name="Kashin S."/>
            <person name="Khazanovich D."/>
            <person name="Kisner P."/>
            <person name="Lance K."/>
            <person name="Lara M."/>
            <person name="Lee W."/>
            <person name="Lennon N."/>
            <person name="Letendre F."/>
            <person name="LeVine R."/>
            <person name="Lipovsky A."/>
            <person name="Liu X."/>
            <person name="Liu J."/>
            <person name="Liu S."/>
            <person name="Lokyitsang T."/>
            <person name="Lokyitsang Y."/>
            <person name="Lubonja R."/>
            <person name="Lui A."/>
            <person name="MacDonald P."/>
            <person name="Magnisalis V."/>
            <person name="Maru K."/>
            <person name="Matthews C."/>
            <person name="McCusker W."/>
            <person name="McDonough S."/>
            <person name="Mehta T."/>
            <person name="Meldrim J."/>
            <person name="Meneus L."/>
            <person name="Mihai O."/>
            <person name="Mihalev A."/>
            <person name="Mihova T."/>
            <person name="Mittelman R."/>
            <person name="Mlenga V."/>
            <person name="Montmayeur A."/>
            <person name="Mulrain L."/>
            <person name="Navidi A."/>
            <person name="Naylor J."/>
            <person name="Negash T."/>
            <person name="Nguyen T."/>
            <person name="Nguyen N."/>
            <person name="Nicol R."/>
            <person name="Norbu C."/>
            <person name="Norbu N."/>
            <person name="Novod N."/>
            <person name="O'Neill B."/>
            <person name="Osman S."/>
            <person name="Markiewicz E."/>
            <person name="Oyono O.L."/>
            <person name="Patti C."/>
            <person name="Phunkhang P."/>
            <person name="Pierre F."/>
            <person name="Priest M."/>
            <person name="Raghuraman S."/>
            <person name="Rege F."/>
            <person name="Reyes R."/>
            <person name="Rise C."/>
            <person name="Rogov P."/>
            <person name="Ross K."/>
            <person name="Ryan E."/>
            <person name="Settipalli S."/>
            <person name="Shea T."/>
            <person name="Sherpa N."/>
            <person name="Shi L."/>
            <person name="Shih D."/>
            <person name="Sparrow T."/>
            <person name="Spaulding J."/>
            <person name="Stalker J."/>
            <person name="Stange-Thomann N."/>
            <person name="Stavropoulos S."/>
            <person name="Stone C."/>
            <person name="Strader C."/>
            <person name="Tesfaye S."/>
            <person name="Thomson T."/>
            <person name="Thoulutsang Y."/>
            <person name="Thoulutsang D."/>
            <person name="Topham K."/>
            <person name="Topping I."/>
            <person name="Tsamla T."/>
            <person name="Vassiliev H."/>
            <person name="Vo A."/>
            <person name="Wangchuk T."/>
            <person name="Wangdi T."/>
            <person name="Weiand M."/>
            <person name="Wilkinson J."/>
            <person name="Wilson A."/>
            <person name="Yadav S."/>
            <person name="Young G."/>
            <person name="Yu Q."/>
            <person name="Zembek L."/>
            <person name="Zhong D."/>
            <person name="Zimmer A."/>
            <person name="Zwirko Z."/>
            <person name="Jaffe D.B."/>
            <person name="Alvarez P."/>
            <person name="Brockman W."/>
            <person name="Butler J."/>
            <person name="Chin C."/>
            <person name="Gnerre S."/>
            <person name="Grabherr M."/>
            <person name="Kleber M."/>
            <person name="Mauceli E."/>
            <person name="MacCallum I."/>
        </authorList>
    </citation>
    <scope>NUCLEOTIDE SEQUENCE [LARGE SCALE GENOMIC DNA]</scope>
    <source>
        <strain evidence="9">Tucson 14030-0811.24</strain>
    </source>
</reference>
<evidence type="ECO:0000313" key="8">
    <source>
        <dbReference type="EMBL" id="EDW73834.1"/>
    </source>
</evidence>
<dbReference type="GO" id="GO:0097250">
    <property type="term" value="P:mitochondrial respirasome assembly"/>
    <property type="evidence" value="ECO:0007669"/>
    <property type="project" value="InterPro"/>
</dbReference>
<feature type="transmembrane region" description="Helical" evidence="7">
    <location>
        <begin position="105"/>
        <end position="124"/>
    </location>
</feature>
<dbReference type="EMBL" id="CH963848">
    <property type="protein sequence ID" value="EDW73834.1"/>
    <property type="molecule type" value="Genomic_DNA"/>
</dbReference>
<proteinExistence type="inferred from homology"/>
<comment type="subcellular location">
    <subcellularLocation>
        <location evidence="1">Endoplasmic reticulum membrane</location>
        <topology evidence="1">Multi-pass membrane protein</topology>
    </subcellularLocation>
</comment>
<dbReference type="OMA" id="ANSEWPD"/>
<keyword evidence="4" id="KW-0256">Endoplasmic reticulum</keyword>
<keyword evidence="5 7" id="KW-1133">Transmembrane helix</keyword>
<dbReference type="KEGG" id="dwi:6639806"/>
<evidence type="ECO:0000256" key="7">
    <source>
        <dbReference type="SAM" id="Phobius"/>
    </source>
</evidence>
<protein>
    <recommendedName>
        <fullName evidence="10">Rab5-interacting protein</fullName>
    </recommendedName>
</protein>
<dbReference type="AlphaFoldDB" id="B4MNZ5"/>
<name>B4MNZ5_DROWI</name>
<evidence type="ECO:0000256" key="4">
    <source>
        <dbReference type="ARBA" id="ARBA00022824"/>
    </source>
</evidence>
<keyword evidence="3 7" id="KW-0812">Transmembrane</keyword>
<keyword evidence="6 7" id="KW-0472">Membrane</keyword>
<sequence length="139" mass="15555">MATRTNTIERNGTVKSSSTLREICARAITKSEWPDKDEFLDVIYWSRQVFGIILGIIWGIFPLKGFLGLVLFAAISCGIVYLYAINFQNVDEDAYGGAWELIKEGFMTSFAGFLVTWIIFYTGLHYESIIASKTVSASS</sequence>
<dbReference type="HOGENOM" id="CLU_120704_1_0_1"/>